<organism evidence="1 2">
    <name type="scientific">Pseudoalteromonas phage RIO-1</name>
    <dbReference type="NCBI Taxonomy" id="1316739"/>
    <lineage>
        <taxon>Viruses</taxon>
        <taxon>Duplodnaviria</taxon>
        <taxon>Heunggongvirae</taxon>
        <taxon>Uroviricota</taxon>
        <taxon>Caudoviricetes</taxon>
        <taxon>Zobellviridae</taxon>
        <taxon>Melvirus</taxon>
        <taxon>Melvirus orientalis</taxon>
    </lineage>
</organism>
<protein>
    <submittedName>
        <fullName evidence="1">Major capsid protein</fullName>
    </submittedName>
</protein>
<reference evidence="1 2" key="1">
    <citation type="journal article" date="2013" name="J. Virol.">
        <title>Morphology, Physiological Characteristics, and Complete Sequence of Marine Bacteriophage RIO-1 Infecting Pseudoalteromonas marina.</title>
        <authorList>
            <person name="Hardies S.C."/>
            <person name="Hwang Y.J."/>
            <person name="Hwang C.Y."/>
            <person name="Jang G.I."/>
            <person name="Cho B.C."/>
        </authorList>
    </citation>
    <scope>NUCLEOTIDE SEQUENCE [LARGE SCALE GENOMIC DNA]</scope>
</reference>
<dbReference type="EMBL" id="KC751414">
    <property type="protein sequence ID" value="AGK87062.1"/>
    <property type="molecule type" value="Genomic_DNA"/>
</dbReference>
<sequence length="318" mass="35198">MQTTGNTQAMVIQQLYSTSLIESFPQQLMDASMFFNDRTSEFPEGEVLNIDQIGDITLSPYAENSPLDFSAIDTSRIELRISDYDQDAWYITDKLREDGASKIPGLVSSRLRKSTQAFMTKMVSDVMATQSQQTAGDLNLINAQPHRFVASGGTNGARKITLDDIRQLKLSFDEANIPANGRILIVDPTVEFELNGLAQVVTSDNPRFEGLIETGFADRTGMQFYRNIYGFDIMISTTLPRVGAETIDGKSTGANGVANMALYVGDDEGKPFMGVVRKSPTAGNKRNDDLQRDEHWALSRWGFALQRPETLAVVLTDK</sequence>
<evidence type="ECO:0000313" key="1">
    <source>
        <dbReference type="EMBL" id="AGK87062.1"/>
    </source>
</evidence>
<keyword evidence="2" id="KW-1185">Reference proteome</keyword>
<accession>R4JE33</accession>
<evidence type="ECO:0000313" key="2">
    <source>
        <dbReference type="Proteomes" id="UP000013564"/>
    </source>
</evidence>
<dbReference type="OrthoDB" id="8058at10239"/>
<dbReference type="KEGG" id="vg:16207421"/>
<dbReference type="Proteomes" id="UP000013564">
    <property type="component" value="Segment"/>
</dbReference>
<name>R4JE33_9CAUD</name>
<gene>
    <name evidence="1" type="ORF">RIO-1_48</name>
</gene>
<dbReference type="GeneID" id="16207421"/>
<proteinExistence type="predicted"/>
<dbReference type="RefSeq" id="YP_008051118.1">
    <property type="nucleotide sequence ID" value="NC_021300.1"/>
</dbReference>